<evidence type="ECO:0000313" key="2">
    <source>
        <dbReference type="Proteomes" id="UP000031419"/>
    </source>
</evidence>
<sequence length="80" mass="9542">MNDTDRAILAFENEHWRYPGNKERAVQEQFGLSLTRYYQRLNQLLDDPEAMRLQPALVKRLQRVRDARARRRSGQARKTA</sequence>
<dbReference type="RefSeq" id="WP_029722320.1">
    <property type="nucleotide sequence ID" value="NZ_JAJUIW010000010.1"/>
</dbReference>
<dbReference type="InterPro" id="IPR021678">
    <property type="entry name" value="DUF3263"/>
</dbReference>
<name>A0A073B029_9PSEU</name>
<evidence type="ECO:0008006" key="3">
    <source>
        <dbReference type="Google" id="ProtNLM"/>
    </source>
</evidence>
<keyword evidence="2" id="KW-1185">Reference proteome</keyword>
<accession>A0A073B029</accession>
<reference evidence="1 2" key="1">
    <citation type="submission" date="2014-06" db="EMBL/GenBank/DDBJ databases">
        <title>Saccharopolyspora rectivirgula DSM-43113 Genome sequencing.</title>
        <authorList>
            <person name="Barrera C."/>
            <person name="Millon L."/>
            <person name="Rognon B."/>
            <person name="Zaugg C."/>
            <person name="Monod M."/>
        </authorList>
    </citation>
    <scope>NUCLEOTIDE SEQUENCE [LARGE SCALE GENOMIC DNA]</scope>
    <source>
        <strain evidence="1 2">DSM 43113</strain>
    </source>
</reference>
<protein>
    <recommendedName>
        <fullName evidence="3">DUF3263 domain-containing protein</fullName>
    </recommendedName>
</protein>
<dbReference type="STRING" id="28042.GU90_04590"/>
<evidence type="ECO:0000313" key="1">
    <source>
        <dbReference type="EMBL" id="KEI45388.1"/>
    </source>
</evidence>
<gene>
    <name evidence="1" type="ORF">GU90_04590</name>
</gene>
<dbReference type="Pfam" id="PF11662">
    <property type="entry name" value="DUF3263"/>
    <property type="match status" value="1"/>
</dbReference>
<dbReference type="EMBL" id="JNVU01000013">
    <property type="protein sequence ID" value="KEI45388.1"/>
    <property type="molecule type" value="Genomic_DNA"/>
</dbReference>
<dbReference type="AlphaFoldDB" id="A0A073B029"/>
<proteinExistence type="predicted"/>
<dbReference type="OrthoDB" id="3268863at2"/>
<comment type="caution">
    <text evidence="1">The sequence shown here is derived from an EMBL/GenBank/DDBJ whole genome shotgun (WGS) entry which is preliminary data.</text>
</comment>
<dbReference type="eggNOG" id="ENOG5032SVJ">
    <property type="taxonomic scope" value="Bacteria"/>
</dbReference>
<organism evidence="1 2">
    <name type="scientific">Saccharopolyspora rectivirgula</name>
    <dbReference type="NCBI Taxonomy" id="28042"/>
    <lineage>
        <taxon>Bacteria</taxon>
        <taxon>Bacillati</taxon>
        <taxon>Actinomycetota</taxon>
        <taxon>Actinomycetes</taxon>
        <taxon>Pseudonocardiales</taxon>
        <taxon>Pseudonocardiaceae</taxon>
        <taxon>Saccharopolyspora</taxon>
    </lineage>
</organism>
<dbReference type="Proteomes" id="UP000031419">
    <property type="component" value="Unassembled WGS sequence"/>
</dbReference>